<dbReference type="GeneID" id="19119756"/>
<keyword evidence="2" id="KW-1185">Reference proteome</keyword>
<dbReference type="KEGG" id="bor:COCMIDRAFT_111340"/>
<dbReference type="EMBL" id="KI964362">
    <property type="protein sequence ID" value="EUC39524.1"/>
    <property type="molecule type" value="Genomic_DNA"/>
</dbReference>
<reference evidence="1 2" key="1">
    <citation type="journal article" date="2013" name="PLoS Genet.">
        <title>Comparative genome structure, secondary metabolite, and effector coding capacity across Cochliobolus pathogens.</title>
        <authorList>
            <person name="Condon B.J."/>
            <person name="Leng Y."/>
            <person name="Wu D."/>
            <person name="Bushley K.E."/>
            <person name="Ohm R.A."/>
            <person name="Otillar R."/>
            <person name="Martin J."/>
            <person name="Schackwitz W."/>
            <person name="Grimwood J."/>
            <person name="MohdZainudin N."/>
            <person name="Xue C."/>
            <person name="Wang R."/>
            <person name="Manning V.A."/>
            <person name="Dhillon B."/>
            <person name="Tu Z.J."/>
            <person name="Steffenson B.J."/>
            <person name="Salamov A."/>
            <person name="Sun H."/>
            <person name="Lowry S."/>
            <person name="LaButti K."/>
            <person name="Han J."/>
            <person name="Copeland A."/>
            <person name="Lindquist E."/>
            <person name="Barry K."/>
            <person name="Schmutz J."/>
            <person name="Baker S.E."/>
            <person name="Ciuffetti L.M."/>
            <person name="Grigoriev I.V."/>
            <person name="Zhong S."/>
            <person name="Turgeon B.G."/>
        </authorList>
    </citation>
    <scope>NUCLEOTIDE SEQUENCE [LARGE SCALE GENOMIC DNA]</scope>
    <source>
        <strain evidence="1 2">ATCC 44560</strain>
    </source>
</reference>
<organism evidence="1 2">
    <name type="scientific">Bipolaris oryzae ATCC 44560</name>
    <dbReference type="NCBI Taxonomy" id="930090"/>
    <lineage>
        <taxon>Eukaryota</taxon>
        <taxon>Fungi</taxon>
        <taxon>Dikarya</taxon>
        <taxon>Ascomycota</taxon>
        <taxon>Pezizomycotina</taxon>
        <taxon>Dothideomycetes</taxon>
        <taxon>Pleosporomycetidae</taxon>
        <taxon>Pleosporales</taxon>
        <taxon>Pleosporineae</taxon>
        <taxon>Pleosporaceae</taxon>
        <taxon>Bipolaris</taxon>
    </lineage>
</organism>
<dbReference type="HOGENOM" id="CLU_3068303_0_0_1"/>
<accession>W6YVJ0</accession>
<proteinExistence type="predicted"/>
<dbReference type="AlphaFoldDB" id="W6YVJ0"/>
<protein>
    <submittedName>
        <fullName evidence="1">Uncharacterized protein</fullName>
    </submittedName>
</protein>
<evidence type="ECO:0000313" key="2">
    <source>
        <dbReference type="Proteomes" id="UP000054032"/>
    </source>
</evidence>
<dbReference type="RefSeq" id="XP_007693957.1">
    <property type="nucleotide sequence ID" value="XM_007695767.1"/>
</dbReference>
<evidence type="ECO:0000313" key="1">
    <source>
        <dbReference type="EMBL" id="EUC39524.1"/>
    </source>
</evidence>
<gene>
    <name evidence="1" type="ORF">COCMIDRAFT_111340</name>
</gene>
<dbReference type="Proteomes" id="UP000054032">
    <property type="component" value="Unassembled WGS sequence"/>
</dbReference>
<name>W6YVJ0_COCMI</name>
<sequence>MQISRPYFGQTQNLLSATLGSPYSAFSYISFDRRCLGHVTCRSSERKSYVTWG</sequence>